<comment type="caution">
    <text evidence="1">The sequence shown here is derived from an EMBL/GenBank/DDBJ whole genome shotgun (WGS) entry which is preliminary data.</text>
</comment>
<gene>
    <name evidence="1" type="ORF">GCM10011491_07820</name>
</gene>
<name>A0A916S3M6_9HYPH</name>
<proteinExistence type="predicted"/>
<keyword evidence="2" id="KW-1185">Reference proteome</keyword>
<dbReference type="AlphaFoldDB" id="A0A916S3M6"/>
<evidence type="ECO:0000313" key="2">
    <source>
        <dbReference type="Proteomes" id="UP000646478"/>
    </source>
</evidence>
<organism evidence="1 2">
    <name type="scientific">Brucella endophytica</name>
    <dbReference type="NCBI Taxonomy" id="1963359"/>
    <lineage>
        <taxon>Bacteria</taxon>
        <taxon>Pseudomonadati</taxon>
        <taxon>Pseudomonadota</taxon>
        <taxon>Alphaproteobacteria</taxon>
        <taxon>Hyphomicrobiales</taxon>
        <taxon>Brucellaceae</taxon>
        <taxon>Brucella/Ochrobactrum group</taxon>
        <taxon>Brucella</taxon>
    </lineage>
</organism>
<dbReference type="Proteomes" id="UP000646478">
    <property type="component" value="Unassembled WGS sequence"/>
</dbReference>
<protein>
    <submittedName>
        <fullName evidence="1">Uncharacterized protein</fullName>
    </submittedName>
</protein>
<sequence>MWIELTDVNGERFAVNFDHVVSYNAYGHGAHLVTTTPDLTFFVKENIDTLQRAIGIKPARVTQAVK</sequence>
<reference evidence="1" key="2">
    <citation type="submission" date="2020-09" db="EMBL/GenBank/DDBJ databases">
        <authorList>
            <person name="Sun Q."/>
            <person name="Zhou Y."/>
        </authorList>
    </citation>
    <scope>NUCLEOTIDE SEQUENCE</scope>
    <source>
        <strain evidence="1">CGMCC 1.15082</strain>
    </source>
</reference>
<accession>A0A916S3M6</accession>
<dbReference type="EMBL" id="BMHH01000002">
    <property type="protein sequence ID" value="GGA82826.1"/>
    <property type="molecule type" value="Genomic_DNA"/>
</dbReference>
<evidence type="ECO:0000313" key="1">
    <source>
        <dbReference type="EMBL" id="GGA82826.1"/>
    </source>
</evidence>
<reference evidence="1" key="1">
    <citation type="journal article" date="2014" name="Int. J. Syst. Evol. Microbiol.">
        <title>Complete genome sequence of Corynebacterium casei LMG S-19264T (=DSM 44701T), isolated from a smear-ripened cheese.</title>
        <authorList>
            <consortium name="US DOE Joint Genome Institute (JGI-PGF)"/>
            <person name="Walter F."/>
            <person name="Albersmeier A."/>
            <person name="Kalinowski J."/>
            <person name="Ruckert C."/>
        </authorList>
    </citation>
    <scope>NUCLEOTIDE SEQUENCE</scope>
    <source>
        <strain evidence="1">CGMCC 1.15082</strain>
    </source>
</reference>
<dbReference type="RefSeq" id="WP_188821661.1">
    <property type="nucleotide sequence ID" value="NZ_BMHH01000002.1"/>
</dbReference>